<evidence type="ECO:0000313" key="3">
    <source>
        <dbReference type="Proteomes" id="UP000242287"/>
    </source>
</evidence>
<keyword evidence="3" id="KW-1185">Reference proteome</keyword>
<dbReference type="EMBL" id="KZ301969">
    <property type="protein sequence ID" value="PFH54839.1"/>
    <property type="molecule type" value="Genomic_DNA"/>
</dbReference>
<feature type="compositionally biased region" description="Basic and acidic residues" evidence="1">
    <location>
        <begin position="707"/>
        <end position="719"/>
    </location>
</feature>
<dbReference type="AlphaFoldDB" id="A0A2A9NW83"/>
<organism evidence="2 3">
    <name type="scientific">Amanita thiersii Skay4041</name>
    <dbReference type="NCBI Taxonomy" id="703135"/>
    <lineage>
        <taxon>Eukaryota</taxon>
        <taxon>Fungi</taxon>
        <taxon>Dikarya</taxon>
        <taxon>Basidiomycota</taxon>
        <taxon>Agaricomycotina</taxon>
        <taxon>Agaricomycetes</taxon>
        <taxon>Agaricomycetidae</taxon>
        <taxon>Agaricales</taxon>
        <taxon>Pluteineae</taxon>
        <taxon>Amanitaceae</taxon>
        <taxon>Amanita</taxon>
    </lineage>
</organism>
<reference evidence="2 3" key="1">
    <citation type="submission" date="2014-02" db="EMBL/GenBank/DDBJ databases">
        <title>Transposable element dynamics among asymbiotic and ectomycorrhizal Amanita fungi.</title>
        <authorList>
            <consortium name="DOE Joint Genome Institute"/>
            <person name="Hess J."/>
            <person name="Skrede I."/>
            <person name="Wolfe B."/>
            <person name="LaButti K."/>
            <person name="Ohm R.A."/>
            <person name="Grigoriev I.V."/>
            <person name="Pringle A."/>
        </authorList>
    </citation>
    <scope>NUCLEOTIDE SEQUENCE [LARGE SCALE GENOMIC DNA]</scope>
    <source>
        <strain evidence="2 3">SKay4041</strain>
    </source>
</reference>
<dbReference type="Proteomes" id="UP000242287">
    <property type="component" value="Unassembled WGS sequence"/>
</dbReference>
<feature type="region of interest" description="Disordered" evidence="1">
    <location>
        <begin position="628"/>
        <end position="647"/>
    </location>
</feature>
<evidence type="ECO:0008006" key="4">
    <source>
        <dbReference type="Google" id="ProtNLM"/>
    </source>
</evidence>
<name>A0A2A9NW83_9AGAR</name>
<protein>
    <recommendedName>
        <fullName evidence="4">F-box domain-containing protein</fullName>
    </recommendedName>
</protein>
<evidence type="ECO:0000256" key="1">
    <source>
        <dbReference type="SAM" id="MobiDB-lite"/>
    </source>
</evidence>
<dbReference type="STRING" id="703135.A0A2A9NW83"/>
<accession>A0A2A9NW83</accession>
<proteinExistence type="predicted"/>
<sequence>MFAAIFQDSDVTKKILETILEGPSGRRSLSRLARTCRAFCEPALDVLWRELDSLTPLVGLFPTLMKKAHKPNMGLVRAPGKDDWKTFDQYSGRVRRITYDERVAGVVSSIFAMLNENKPREFILPNLEEVSWKVETPAGLARCAMFLNPNLRALHLEIAVRLPQLNAFLQDVSNRMKLASFSFISPTTLPDTFTDLLNRQDILEKIVLVAPGALSPEIGRWLASLPRLRHLQLDLSGRSMIAVEGFFDELLSGYSTPSSVTSTDSGVFSGEDLDFSEIRKSALRLTGDLPPRRIFHQLRRLQLTGEISNIAVFLKHITSPLTSMEFIIEDPPDRADWQDFCALIGERFQGTLTALRITATSTSRFVDLVRSTQRGEPASNRLSLEYLRKLPHLTRLEIDLPESIIFTSADYEKLASSCPKLEFLRLCPLAKFPQTIGPPQVSLDDLAILLINCPNLHTVAAVLNATPLDGAILAAQQVSSNSLMRLQVGHSWISEPVQVAVSLSHLAPRLESLKWFQEKTRQAHWQSVWDLLPYFQNVRMVERRFAIEFSIPNTPRKVDKSVDATVKTVNRSVDAQPFMVNSSVQAAAKVVNRMVEVKPTVFSVSVDATPVMSCASVEATITVQEQSIDATEDASKSRSMEASTSMERALTTRPSSILHMLSFLYRILILYPLSIPSRILHLTTGRYRRWRPQGPSPPLTLTQVQKEMNRRTGKHDDTPKALGNGDSIELSSVPVRH</sequence>
<dbReference type="Gene3D" id="3.80.10.10">
    <property type="entry name" value="Ribonuclease Inhibitor"/>
    <property type="match status" value="1"/>
</dbReference>
<dbReference type="SUPFAM" id="SSF52047">
    <property type="entry name" value="RNI-like"/>
    <property type="match status" value="1"/>
</dbReference>
<dbReference type="OrthoDB" id="268763at2759"/>
<feature type="region of interest" description="Disordered" evidence="1">
    <location>
        <begin position="690"/>
        <end position="737"/>
    </location>
</feature>
<dbReference type="InterPro" id="IPR032675">
    <property type="entry name" value="LRR_dom_sf"/>
</dbReference>
<evidence type="ECO:0000313" key="2">
    <source>
        <dbReference type="EMBL" id="PFH54839.1"/>
    </source>
</evidence>
<gene>
    <name evidence="2" type="ORF">AMATHDRAFT_134138</name>
</gene>